<dbReference type="NCBIfam" id="NF006168">
    <property type="entry name" value="PRK08309.1"/>
    <property type="match status" value="1"/>
</dbReference>
<reference evidence="2" key="1">
    <citation type="journal article" date="2019" name="Int. J. Syst. Evol. Microbiol.">
        <title>The Global Catalogue of Microorganisms (GCM) 10K type strain sequencing project: providing services to taxonomists for standard genome sequencing and annotation.</title>
        <authorList>
            <consortium name="The Broad Institute Genomics Platform"/>
            <consortium name="The Broad Institute Genome Sequencing Center for Infectious Disease"/>
            <person name="Wu L."/>
            <person name="Ma J."/>
        </authorList>
    </citation>
    <scope>NUCLEOTIDE SEQUENCE [LARGE SCALE GENOMIC DNA]</scope>
    <source>
        <strain evidence="2">CGMCC 1.7693</strain>
    </source>
</reference>
<dbReference type="Gene3D" id="3.30.460.40">
    <property type="match status" value="1"/>
</dbReference>
<gene>
    <name evidence="1" type="ORF">GCM10011346_26140</name>
</gene>
<evidence type="ECO:0008006" key="3">
    <source>
        <dbReference type="Google" id="ProtNLM"/>
    </source>
</evidence>
<dbReference type="RefSeq" id="WP_188734810.1">
    <property type="nucleotide sequence ID" value="NZ_BMLW01000007.1"/>
</dbReference>
<dbReference type="InterPro" id="IPR019646">
    <property type="entry name" value="Aminoglyc_AdlTrfase"/>
</dbReference>
<keyword evidence="2" id="KW-1185">Reference proteome</keyword>
<comment type="caution">
    <text evidence="1">The sequence shown here is derived from an EMBL/GenBank/DDBJ whole genome shotgun (WGS) entry which is preliminary data.</text>
</comment>
<sequence length="389" mass="44903">MQNYHWQPLSIQEIRYLMKNISIPWWIAGGWALDLHYGKQTREHEDMDILIRKIDLPLLKKHLGESYELFLANNGSLSKLIDSKSINIQSGSIWVKMKHEITWLFEIMLMDTENNEWIYKRDNKIKRPLSEIEAITEDGIPYIKPEIQLLYKGGSSVVRQKDNNDLERMLPILKKDEMKWLYHTLSQQFNGEHPWLQIINNRIQSILSHALIIGGTGMLSEASLWLADTSAKISIIARDQRKMERLLSKANPDAFITPLLVDYKDSTALRENIRNCIQQNGPIDLVVAWIHSNSNHALDIISQEVAQQGSAWKLYHVLGSSSDAAQIKETAVKKYPGCQYRQIQLGFILEKKHSRWLTNQEISEGVIDAIVNEKSVKVVGTLDPWDRRS</sequence>
<dbReference type="EMBL" id="BMLW01000007">
    <property type="protein sequence ID" value="GGP11977.1"/>
    <property type="molecule type" value="Genomic_DNA"/>
</dbReference>
<evidence type="ECO:0000313" key="1">
    <source>
        <dbReference type="EMBL" id="GGP11977.1"/>
    </source>
</evidence>
<dbReference type="Pfam" id="PF10706">
    <property type="entry name" value="Aminoglyc_resit"/>
    <property type="match status" value="1"/>
</dbReference>
<name>A0ABQ2NW29_9BACI</name>
<protein>
    <recommendedName>
        <fullName evidence="3">Short chain dehydrogenase</fullName>
    </recommendedName>
</protein>
<evidence type="ECO:0000313" key="2">
    <source>
        <dbReference type="Proteomes" id="UP000641206"/>
    </source>
</evidence>
<proteinExistence type="predicted"/>
<organism evidence="1 2">
    <name type="scientific">Oceanobacillus neutriphilus</name>
    <dbReference type="NCBI Taxonomy" id="531815"/>
    <lineage>
        <taxon>Bacteria</taxon>
        <taxon>Bacillati</taxon>
        <taxon>Bacillota</taxon>
        <taxon>Bacilli</taxon>
        <taxon>Bacillales</taxon>
        <taxon>Bacillaceae</taxon>
        <taxon>Oceanobacillus</taxon>
    </lineage>
</organism>
<dbReference type="Proteomes" id="UP000641206">
    <property type="component" value="Unassembled WGS sequence"/>
</dbReference>
<accession>A0ABQ2NW29</accession>